<sequence>MNYSSNPPECLCSHLTNFALIMKNNNAPADLALSVVSDIGCVLSILGLFATIIIHVEDRDLRRRRPTKILLNVCGNLLIAYLIFVVGVDHPEAKNACIAVTYLLHYFFLTTWFWMSVYSYDMYMCLVKVFRGNEKNFLQWCSLIAYGCPLIIASITVGVTVGYLDKMPKATNLCGDVIDPLTKSTYHASNLCWLHGSSLYVGFLVPMTVCFLFNFAIFVVVLKEIIDKNNKVEVSSMKRTVKQNMIFAVTMTSIMGLTWVFGYLLLLSDNQAYLTAMSWLFALFNSLQGVGLFVMTAMRRPRFRKLWSRPASALGASQALSMFRGTDTIRDDHSTATTDINHKQLAQD</sequence>
<dbReference type="GO" id="GO:0004930">
    <property type="term" value="F:G protein-coupled receptor activity"/>
    <property type="evidence" value="ECO:0007669"/>
    <property type="project" value="InterPro"/>
</dbReference>
<name>H2Z7W8_CIOSA</name>
<feature type="transmembrane region" description="Helical" evidence="5">
    <location>
        <begin position="140"/>
        <end position="163"/>
    </location>
</feature>
<feature type="domain" description="G-protein coupled receptors family 2 profile 2" evidence="6">
    <location>
        <begin position="33"/>
        <end position="300"/>
    </location>
</feature>
<evidence type="ECO:0000259" key="6">
    <source>
        <dbReference type="PROSITE" id="PS50261"/>
    </source>
</evidence>
<keyword evidence="8" id="KW-1185">Reference proteome</keyword>
<protein>
    <recommendedName>
        <fullName evidence="6">G-protein coupled receptors family 2 profile 2 domain-containing protein</fullName>
    </recommendedName>
</protein>
<dbReference type="PROSITE" id="PS50261">
    <property type="entry name" value="G_PROTEIN_RECEP_F2_4"/>
    <property type="match status" value="1"/>
</dbReference>
<dbReference type="Ensembl" id="ENSCSAVT00000013838.1">
    <property type="protein sequence ID" value="ENSCSAVP00000013680.1"/>
    <property type="gene ID" value="ENSCSAVG00000008028.1"/>
</dbReference>
<proteinExistence type="predicted"/>
<evidence type="ECO:0000256" key="4">
    <source>
        <dbReference type="ARBA" id="ARBA00023136"/>
    </source>
</evidence>
<evidence type="ECO:0000313" key="7">
    <source>
        <dbReference type="Ensembl" id="ENSCSAVP00000013680.1"/>
    </source>
</evidence>
<feature type="transmembrane region" description="Helical" evidence="5">
    <location>
        <begin position="245"/>
        <end position="266"/>
    </location>
</feature>
<reference evidence="7" key="2">
    <citation type="submission" date="2025-08" db="UniProtKB">
        <authorList>
            <consortium name="Ensembl"/>
        </authorList>
    </citation>
    <scope>IDENTIFICATION</scope>
</reference>
<accession>H2Z7W8</accession>
<dbReference type="AlphaFoldDB" id="H2Z7W8"/>
<evidence type="ECO:0000256" key="5">
    <source>
        <dbReference type="SAM" id="Phobius"/>
    </source>
</evidence>
<dbReference type="OMA" id="SNCANIE"/>
<dbReference type="SUPFAM" id="SSF81321">
    <property type="entry name" value="Family A G protein-coupled receptor-like"/>
    <property type="match status" value="1"/>
</dbReference>
<reference evidence="7" key="3">
    <citation type="submission" date="2025-09" db="UniProtKB">
        <authorList>
            <consortium name="Ensembl"/>
        </authorList>
    </citation>
    <scope>IDENTIFICATION</scope>
</reference>
<dbReference type="InterPro" id="IPR000832">
    <property type="entry name" value="GPCR_2_secretin-like"/>
</dbReference>
<dbReference type="STRING" id="51511.ENSCSAVP00000013680"/>
<keyword evidence="2 5" id="KW-0812">Transmembrane</keyword>
<dbReference type="InParanoid" id="H2Z7W8"/>
<feature type="transmembrane region" description="Helical" evidence="5">
    <location>
        <begin position="272"/>
        <end position="295"/>
    </location>
</feature>
<dbReference type="CDD" id="cd15040">
    <property type="entry name" value="7tmB2_Adhesion"/>
    <property type="match status" value="1"/>
</dbReference>
<dbReference type="Proteomes" id="UP000007875">
    <property type="component" value="Unassembled WGS sequence"/>
</dbReference>
<organism evidence="7 8">
    <name type="scientific">Ciona savignyi</name>
    <name type="common">Pacific transparent sea squirt</name>
    <dbReference type="NCBI Taxonomy" id="51511"/>
    <lineage>
        <taxon>Eukaryota</taxon>
        <taxon>Metazoa</taxon>
        <taxon>Chordata</taxon>
        <taxon>Tunicata</taxon>
        <taxon>Ascidiacea</taxon>
        <taxon>Phlebobranchia</taxon>
        <taxon>Cionidae</taxon>
        <taxon>Ciona</taxon>
    </lineage>
</organism>
<dbReference type="PANTHER" id="PTHR47767:SF2">
    <property type="entry name" value="GPS DOMAIN-CONTAINING PROTEIN"/>
    <property type="match status" value="1"/>
</dbReference>
<reference evidence="8" key="1">
    <citation type="submission" date="2003-08" db="EMBL/GenBank/DDBJ databases">
        <authorList>
            <person name="Birren B."/>
            <person name="Nusbaum C."/>
            <person name="Abebe A."/>
            <person name="Abouelleil A."/>
            <person name="Adekoya E."/>
            <person name="Ait-zahra M."/>
            <person name="Allen N."/>
            <person name="Allen T."/>
            <person name="An P."/>
            <person name="Anderson M."/>
            <person name="Anderson S."/>
            <person name="Arachchi H."/>
            <person name="Armbruster J."/>
            <person name="Bachantsang P."/>
            <person name="Baldwin J."/>
            <person name="Barry A."/>
            <person name="Bayul T."/>
            <person name="Blitshsteyn B."/>
            <person name="Bloom T."/>
            <person name="Blye J."/>
            <person name="Boguslavskiy L."/>
            <person name="Borowsky M."/>
            <person name="Boukhgalter B."/>
            <person name="Brunache A."/>
            <person name="Butler J."/>
            <person name="Calixte N."/>
            <person name="Calvo S."/>
            <person name="Camarata J."/>
            <person name="Campo K."/>
            <person name="Chang J."/>
            <person name="Cheshatsang Y."/>
            <person name="Citroen M."/>
            <person name="Collymore A."/>
            <person name="Considine T."/>
            <person name="Cook A."/>
            <person name="Cooke P."/>
            <person name="Corum B."/>
            <person name="Cuomo C."/>
            <person name="David R."/>
            <person name="Dawoe T."/>
            <person name="Degray S."/>
            <person name="Dodge S."/>
            <person name="Dooley K."/>
            <person name="Dorje P."/>
            <person name="Dorjee K."/>
            <person name="Dorris L."/>
            <person name="Duffey N."/>
            <person name="Dupes A."/>
            <person name="Elkins T."/>
            <person name="Engels R."/>
            <person name="Erickson J."/>
            <person name="Farina A."/>
            <person name="Faro S."/>
            <person name="Ferreira P."/>
            <person name="Fischer H."/>
            <person name="Fitzgerald M."/>
            <person name="Foley K."/>
            <person name="Gage D."/>
            <person name="Galagan J."/>
            <person name="Gearin G."/>
            <person name="Gnerre S."/>
            <person name="Gnirke A."/>
            <person name="Goyette A."/>
            <person name="Graham J."/>
            <person name="Grandbois E."/>
            <person name="Gyaltsen K."/>
            <person name="Hafez N."/>
            <person name="Hagopian D."/>
            <person name="Hagos B."/>
            <person name="Hall J."/>
            <person name="Hatcher B."/>
            <person name="Heller A."/>
            <person name="Higgins H."/>
            <person name="Honan T."/>
            <person name="Horn A."/>
            <person name="Houde N."/>
            <person name="Hughes L."/>
            <person name="Hulme W."/>
            <person name="Husby E."/>
            <person name="Iliev I."/>
            <person name="Jaffe D."/>
            <person name="Jones C."/>
            <person name="Kamal M."/>
            <person name="Kamat A."/>
            <person name="Kamvysselis M."/>
            <person name="Karlsson E."/>
            <person name="Kells C."/>
            <person name="Kieu A."/>
            <person name="Kisner P."/>
            <person name="Kodira C."/>
            <person name="Kulbokas E."/>
            <person name="Labutti K."/>
            <person name="Lama D."/>
            <person name="Landers T."/>
            <person name="Leger J."/>
            <person name="Levine S."/>
            <person name="Lewis D."/>
            <person name="Lewis T."/>
            <person name="Lindblad-toh K."/>
            <person name="Liu X."/>
            <person name="Lokyitsang T."/>
            <person name="Lokyitsang Y."/>
            <person name="Lucien O."/>
            <person name="Lui A."/>
            <person name="Ma L.J."/>
            <person name="Mabbitt R."/>
            <person name="Macdonald J."/>
            <person name="Maclean C."/>
            <person name="Major J."/>
            <person name="Manning J."/>
            <person name="Marabella R."/>
            <person name="Maru K."/>
            <person name="Matthews C."/>
            <person name="Mauceli E."/>
            <person name="Mccarthy M."/>
            <person name="Mcdonough S."/>
            <person name="Mcghee T."/>
            <person name="Meldrim J."/>
            <person name="Meneus L."/>
            <person name="Mesirov J."/>
            <person name="Mihalev A."/>
            <person name="Mihova T."/>
            <person name="Mikkelsen T."/>
            <person name="Mlenga V."/>
            <person name="Moru K."/>
            <person name="Mozes J."/>
            <person name="Mulrain L."/>
            <person name="Munson G."/>
            <person name="Naylor J."/>
            <person name="Newes C."/>
            <person name="Nguyen C."/>
            <person name="Nguyen N."/>
            <person name="Nguyen T."/>
            <person name="Nicol R."/>
            <person name="Nielsen C."/>
            <person name="Nizzari M."/>
            <person name="Norbu C."/>
            <person name="Norbu N."/>
            <person name="O'donnell P."/>
            <person name="Okoawo O."/>
            <person name="O'leary S."/>
            <person name="Omotosho B."/>
            <person name="O'neill K."/>
            <person name="Osman S."/>
            <person name="Parker S."/>
            <person name="Perrin D."/>
            <person name="Phunkhang P."/>
            <person name="Piqani B."/>
            <person name="Purcell S."/>
            <person name="Rachupka T."/>
            <person name="Ramasamy U."/>
            <person name="Rameau R."/>
            <person name="Ray V."/>
            <person name="Raymond C."/>
            <person name="Retta R."/>
            <person name="Richardson S."/>
            <person name="Rise C."/>
            <person name="Rodriguez J."/>
            <person name="Rogers J."/>
            <person name="Rogov P."/>
            <person name="Rutman M."/>
            <person name="Schupbach R."/>
            <person name="Seaman C."/>
            <person name="Settipalli S."/>
            <person name="Sharpe T."/>
            <person name="Sheridan J."/>
            <person name="Sherpa N."/>
            <person name="Shi J."/>
            <person name="Smirnov S."/>
            <person name="Smith C."/>
            <person name="Sougnez C."/>
            <person name="Spencer B."/>
            <person name="Stalker J."/>
            <person name="Stange-thomann N."/>
            <person name="Stavropoulos S."/>
            <person name="Stetson K."/>
            <person name="Stone C."/>
            <person name="Stone S."/>
            <person name="Stubbs M."/>
            <person name="Talamas J."/>
            <person name="Tchuinga P."/>
            <person name="Tenzing P."/>
            <person name="Tesfaye S."/>
            <person name="Theodore J."/>
            <person name="Thoulutsang Y."/>
            <person name="Topham K."/>
            <person name="Towey S."/>
            <person name="Tsamla T."/>
            <person name="Tsomo N."/>
            <person name="Vallee D."/>
            <person name="Vassiliev H."/>
            <person name="Venkataraman V."/>
            <person name="Vinson J."/>
            <person name="Vo A."/>
            <person name="Wade C."/>
            <person name="Wang S."/>
            <person name="Wangchuk T."/>
            <person name="Wangdi T."/>
            <person name="Whittaker C."/>
            <person name="Wilkinson J."/>
            <person name="Wu Y."/>
            <person name="Wyman D."/>
            <person name="Yadav S."/>
            <person name="Yang S."/>
            <person name="Yang X."/>
            <person name="Yeager S."/>
            <person name="Yee E."/>
            <person name="Young G."/>
            <person name="Zainoun J."/>
            <person name="Zembeck L."/>
            <person name="Zimmer A."/>
            <person name="Zody M."/>
            <person name="Lander E."/>
        </authorList>
    </citation>
    <scope>NUCLEOTIDE SEQUENCE [LARGE SCALE GENOMIC DNA]</scope>
</reference>
<dbReference type="GO" id="GO:0007166">
    <property type="term" value="P:cell surface receptor signaling pathway"/>
    <property type="evidence" value="ECO:0007669"/>
    <property type="project" value="InterPro"/>
</dbReference>
<dbReference type="GO" id="GO:0016020">
    <property type="term" value="C:membrane"/>
    <property type="evidence" value="ECO:0007669"/>
    <property type="project" value="UniProtKB-SubCell"/>
</dbReference>
<feature type="transmembrane region" description="Helical" evidence="5">
    <location>
        <begin position="31"/>
        <end position="57"/>
    </location>
</feature>
<evidence type="ECO:0000256" key="1">
    <source>
        <dbReference type="ARBA" id="ARBA00004141"/>
    </source>
</evidence>
<evidence type="ECO:0000256" key="2">
    <source>
        <dbReference type="ARBA" id="ARBA00022692"/>
    </source>
</evidence>
<dbReference type="Pfam" id="PF00002">
    <property type="entry name" value="7tm_2"/>
    <property type="match status" value="1"/>
</dbReference>
<dbReference type="eggNOG" id="KOG4193">
    <property type="taxonomic scope" value="Eukaryota"/>
</dbReference>
<feature type="transmembrane region" description="Helical" evidence="5">
    <location>
        <begin position="69"/>
        <end position="88"/>
    </location>
</feature>
<keyword evidence="4 5" id="KW-0472">Membrane</keyword>
<dbReference type="HOGENOM" id="CLU_002753_3_1_1"/>
<feature type="transmembrane region" description="Helical" evidence="5">
    <location>
        <begin position="199"/>
        <end position="222"/>
    </location>
</feature>
<dbReference type="InterPro" id="IPR017981">
    <property type="entry name" value="GPCR_2-like_7TM"/>
</dbReference>
<feature type="transmembrane region" description="Helical" evidence="5">
    <location>
        <begin position="100"/>
        <end position="120"/>
    </location>
</feature>
<dbReference type="InterPro" id="IPR053066">
    <property type="entry name" value="ADGR_G7"/>
</dbReference>
<comment type="subcellular location">
    <subcellularLocation>
        <location evidence="1">Membrane</location>
        <topology evidence="1">Multi-pass membrane protein</topology>
    </subcellularLocation>
</comment>
<dbReference type="Gene3D" id="1.20.1070.10">
    <property type="entry name" value="Rhodopsin 7-helix transmembrane proteins"/>
    <property type="match status" value="1"/>
</dbReference>
<dbReference type="GeneTree" id="ENSGT00890000139676"/>
<evidence type="ECO:0000256" key="3">
    <source>
        <dbReference type="ARBA" id="ARBA00022989"/>
    </source>
</evidence>
<keyword evidence="3 5" id="KW-1133">Transmembrane helix</keyword>
<evidence type="ECO:0000313" key="8">
    <source>
        <dbReference type="Proteomes" id="UP000007875"/>
    </source>
</evidence>
<dbReference type="PANTHER" id="PTHR47767">
    <property type="entry name" value="ADHESION G PROTEIN-COUPLED RECEPTOR G7"/>
    <property type="match status" value="1"/>
</dbReference>